<dbReference type="Gene3D" id="2.140.10.10">
    <property type="entry name" value="Quinoprotein alcohol dehydrogenase-like superfamily"/>
    <property type="match status" value="1"/>
</dbReference>
<keyword evidence="4" id="KW-0732">Signal</keyword>
<organism evidence="7 8">
    <name type="scientific">Candidatus Yanofskybacteria bacterium RIFCSPLOWO2_01_FULL_43_22</name>
    <dbReference type="NCBI Taxonomy" id="1802695"/>
    <lineage>
        <taxon>Bacteria</taxon>
        <taxon>Candidatus Yanofskyibacteriota</taxon>
    </lineage>
</organism>
<evidence type="ECO:0000256" key="2">
    <source>
        <dbReference type="ARBA" id="ARBA00008156"/>
    </source>
</evidence>
<evidence type="ECO:0000259" key="6">
    <source>
        <dbReference type="Pfam" id="PF13360"/>
    </source>
</evidence>
<dbReference type="Pfam" id="PF01011">
    <property type="entry name" value="PQQ"/>
    <property type="match status" value="1"/>
</dbReference>
<name>A0A1F8GEG5_9BACT</name>
<comment type="caution">
    <text evidence="7">The sequence shown here is derived from an EMBL/GenBank/DDBJ whole genome shotgun (WGS) entry which is preliminary data.</text>
</comment>
<evidence type="ECO:0000256" key="4">
    <source>
        <dbReference type="SAM" id="SignalP"/>
    </source>
</evidence>
<evidence type="ECO:0000256" key="1">
    <source>
        <dbReference type="ARBA" id="ARBA00001931"/>
    </source>
</evidence>
<evidence type="ECO:0000256" key="3">
    <source>
        <dbReference type="ARBA" id="ARBA00023002"/>
    </source>
</evidence>
<gene>
    <name evidence="7" type="ORF">A3A13_01855</name>
</gene>
<dbReference type="Proteomes" id="UP000178911">
    <property type="component" value="Unassembled WGS sequence"/>
</dbReference>
<sequence length="497" mass="54902">MIMRIMASVIILLALSPSFKEAYFQDSGLKPKSYKNWFARGIEVTLGRVTAQDLLDSPNNGEWLLYHGDYGANRFSPLNQIRPSNIYKLVPKWIYQIGKGGFVLRSSPVVYKGTMYITGSDEVHALDAATGTWLWVWRARDENTSNINRGVAISGDRLFFSTGDCRLVALDRISGNVIWSRQFAKPSDSYFSTTAPVVVGDKVILGVSNKNSGSRGFVTALSVVNGNELWRFWTIPEGVKFRGAPTWMVGSYDPFSDVLYWPVGVLEEGLGNSSGLNNIYDNSIVALNPNNGKVIWKTKLADSMPFDWDANEPLVLTDVVMDGINKKVILLAHRNGLFYLIDRVSGKIIFSKSFIKKLNWSSKDTCPARWGATNWMSPSFSPATNLFYVMVLEGCTNEPNTLHIKAIEPTSGDVVWDYPLRGSNLAAPGILSTGGGIVFSGEGSGHMVILNAKNGEKIWDFNTGKTIFASPVTYLSQEQQFLSVVAGSDVVTFGLYR</sequence>
<feature type="domain" description="Pyrrolo-quinoline quinone repeat" evidence="6">
    <location>
        <begin position="403"/>
        <end position="472"/>
    </location>
</feature>
<dbReference type="SUPFAM" id="SSF50998">
    <property type="entry name" value="Quinoprotein alcohol dehydrogenase-like"/>
    <property type="match status" value="1"/>
</dbReference>
<comment type="cofactor">
    <cofactor evidence="1">
        <name>pyrroloquinoline quinone</name>
        <dbReference type="ChEBI" id="CHEBI:58442"/>
    </cofactor>
</comment>
<dbReference type="AlphaFoldDB" id="A0A1F8GEG5"/>
<keyword evidence="3" id="KW-0560">Oxidoreductase</keyword>
<feature type="domain" description="Pyrrolo-quinoline quinone repeat" evidence="5">
    <location>
        <begin position="63"/>
        <end position="350"/>
    </location>
</feature>
<feature type="signal peptide" evidence="4">
    <location>
        <begin position="1"/>
        <end position="22"/>
    </location>
</feature>
<proteinExistence type="inferred from homology"/>
<dbReference type="InterPro" id="IPR002372">
    <property type="entry name" value="PQQ_rpt_dom"/>
</dbReference>
<dbReference type="InterPro" id="IPR018391">
    <property type="entry name" value="PQQ_b-propeller_rpt"/>
</dbReference>
<evidence type="ECO:0000313" key="8">
    <source>
        <dbReference type="Proteomes" id="UP000178911"/>
    </source>
</evidence>
<dbReference type="Pfam" id="PF13360">
    <property type="entry name" value="PQQ_2"/>
    <property type="match status" value="1"/>
</dbReference>
<dbReference type="STRING" id="1802695.A3A13_01855"/>
<dbReference type="SMART" id="SM00564">
    <property type="entry name" value="PQQ"/>
    <property type="match status" value="6"/>
</dbReference>
<comment type="similarity">
    <text evidence="2">Belongs to the bacterial PQQ dehydrogenase family.</text>
</comment>
<evidence type="ECO:0000313" key="7">
    <source>
        <dbReference type="EMBL" id="OGN23772.1"/>
    </source>
</evidence>
<dbReference type="PANTHER" id="PTHR32303">
    <property type="entry name" value="QUINOPROTEIN ALCOHOL DEHYDROGENASE (CYTOCHROME C)"/>
    <property type="match status" value="1"/>
</dbReference>
<reference evidence="7 8" key="1">
    <citation type="journal article" date="2016" name="Nat. Commun.">
        <title>Thousands of microbial genomes shed light on interconnected biogeochemical processes in an aquifer system.</title>
        <authorList>
            <person name="Anantharaman K."/>
            <person name="Brown C.T."/>
            <person name="Hug L.A."/>
            <person name="Sharon I."/>
            <person name="Castelle C.J."/>
            <person name="Probst A.J."/>
            <person name="Thomas B.C."/>
            <person name="Singh A."/>
            <person name="Wilkins M.J."/>
            <person name="Karaoz U."/>
            <person name="Brodie E.L."/>
            <person name="Williams K.H."/>
            <person name="Hubbard S.S."/>
            <person name="Banfield J.F."/>
        </authorList>
    </citation>
    <scope>NUCLEOTIDE SEQUENCE [LARGE SCALE GENOMIC DNA]</scope>
</reference>
<accession>A0A1F8GEG5</accession>
<dbReference type="GO" id="GO:0016491">
    <property type="term" value="F:oxidoreductase activity"/>
    <property type="evidence" value="ECO:0007669"/>
    <property type="project" value="UniProtKB-KW"/>
</dbReference>
<dbReference type="InterPro" id="IPR011047">
    <property type="entry name" value="Quinoprotein_ADH-like_sf"/>
</dbReference>
<dbReference type="EMBL" id="MGKJ01000015">
    <property type="protein sequence ID" value="OGN23772.1"/>
    <property type="molecule type" value="Genomic_DNA"/>
</dbReference>
<protein>
    <recommendedName>
        <fullName evidence="5 6">Pyrrolo-quinoline quinone repeat domain-containing protein</fullName>
    </recommendedName>
</protein>
<evidence type="ECO:0000259" key="5">
    <source>
        <dbReference type="Pfam" id="PF01011"/>
    </source>
</evidence>
<feature type="chain" id="PRO_5009535639" description="Pyrrolo-quinoline quinone repeat domain-containing protein" evidence="4">
    <location>
        <begin position="23"/>
        <end position="497"/>
    </location>
</feature>